<protein>
    <submittedName>
        <fullName evidence="13">Uncharacterized protein</fullName>
    </submittedName>
</protein>
<name>A0A813MCB1_9BILA</name>
<organism evidence="13 14">
    <name type="scientific">Brachionus calyciflorus</name>
    <dbReference type="NCBI Taxonomy" id="104777"/>
    <lineage>
        <taxon>Eukaryota</taxon>
        <taxon>Metazoa</taxon>
        <taxon>Spiralia</taxon>
        <taxon>Gnathifera</taxon>
        <taxon>Rotifera</taxon>
        <taxon>Eurotatoria</taxon>
        <taxon>Monogononta</taxon>
        <taxon>Pseudotrocha</taxon>
        <taxon>Ploima</taxon>
        <taxon>Brachionidae</taxon>
        <taxon>Brachionus</taxon>
    </lineage>
</organism>
<evidence type="ECO:0000313" key="14">
    <source>
        <dbReference type="Proteomes" id="UP000663879"/>
    </source>
</evidence>
<dbReference type="GO" id="GO:0005886">
    <property type="term" value="C:plasma membrane"/>
    <property type="evidence" value="ECO:0007669"/>
    <property type="project" value="TreeGrafter"/>
</dbReference>
<dbReference type="Proteomes" id="UP000663879">
    <property type="component" value="Unassembled WGS sequence"/>
</dbReference>
<keyword evidence="14" id="KW-1185">Reference proteome</keyword>
<evidence type="ECO:0000256" key="10">
    <source>
        <dbReference type="ARBA" id="ARBA00023303"/>
    </source>
</evidence>
<keyword evidence="5 12" id="KW-1133">Transmembrane helix</keyword>
<gene>
    <name evidence="13" type="ORF">OXX778_LOCUS1897</name>
</gene>
<dbReference type="PANTHER" id="PTHR11690:SF248">
    <property type="entry name" value="PICKPOCKET 17, ISOFORM A"/>
    <property type="match status" value="1"/>
</dbReference>
<evidence type="ECO:0000256" key="3">
    <source>
        <dbReference type="ARBA" id="ARBA00022461"/>
    </source>
</evidence>
<keyword evidence="6" id="KW-0915">Sodium</keyword>
<accession>A0A813MCB1</accession>
<feature type="transmembrane region" description="Helical" evidence="12">
    <location>
        <begin position="415"/>
        <end position="439"/>
    </location>
</feature>
<keyword evidence="7 11" id="KW-0406">Ion transport</keyword>
<dbReference type="PANTHER" id="PTHR11690">
    <property type="entry name" value="AMILORIDE-SENSITIVE SODIUM CHANNEL-RELATED"/>
    <property type="match status" value="1"/>
</dbReference>
<evidence type="ECO:0000256" key="8">
    <source>
        <dbReference type="ARBA" id="ARBA00023136"/>
    </source>
</evidence>
<sequence length="463" mass="53302">MKIKISKEVKSQIKESIIQSTSHGFPRIVASQNIPMRIFWILFTIASTGFCAYLIADNIMSYYNYEVSTKVRQKFSLNQVFPSITICNVNFFTSEYSGEFINDALDEKDAETDIEYDLWFIQQKSLTLNLTEIKKLGDSLDKFIIDAANELTVVDITDEIFSYFFHQTYGNCYTYNPFRYENGTIRQPKIIRKNGYMNAFYVRLNTTISKGISIPIRTLGAVVFIHEFGSSPYSVEGQTIAPGFETNIALHRTSTTLIPKPYSDCDKDTDNPDKYSSELFKDIHNLSFNYSQNACFDLCFHREMLKECSCYINGYSTFTEGRACLKEDEMNCVIDLYYDLLENNYFDNLCKPLCPLECYSVKYSKSVTFSKKFYDSLGTADVNIYFEDFSYTEIEENIVLTEIGLVSNIGGIAGLFLGVSFLSFIEIVAVFIEVFYYYLKKKIRTKNPKSKNIDNQELTSTKI</sequence>
<keyword evidence="2 11" id="KW-0813">Transport</keyword>
<dbReference type="EMBL" id="CAJNOC010000134">
    <property type="protein sequence ID" value="CAF0718054.1"/>
    <property type="molecule type" value="Genomic_DNA"/>
</dbReference>
<dbReference type="InterPro" id="IPR001873">
    <property type="entry name" value="ENaC"/>
</dbReference>
<dbReference type="Gene3D" id="1.10.287.770">
    <property type="entry name" value="YojJ-like"/>
    <property type="match status" value="1"/>
</dbReference>
<evidence type="ECO:0000256" key="5">
    <source>
        <dbReference type="ARBA" id="ARBA00022989"/>
    </source>
</evidence>
<keyword evidence="4 11" id="KW-0812">Transmembrane</keyword>
<comment type="similarity">
    <text evidence="11">Belongs to the amiloride-sensitive sodium channel (TC 1.A.6) family.</text>
</comment>
<keyword evidence="8 12" id="KW-0472">Membrane</keyword>
<comment type="caution">
    <text evidence="13">The sequence shown here is derived from an EMBL/GenBank/DDBJ whole genome shotgun (WGS) entry which is preliminary data.</text>
</comment>
<evidence type="ECO:0000256" key="2">
    <source>
        <dbReference type="ARBA" id="ARBA00022448"/>
    </source>
</evidence>
<feature type="transmembrane region" description="Helical" evidence="12">
    <location>
        <begin position="38"/>
        <end position="56"/>
    </location>
</feature>
<dbReference type="Pfam" id="PF00858">
    <property type="entry name" value="ASC"/>
    <property type="match status" value="1"/>
</dbReference>
<dbReference type="AlphaFoldDB" id="A0A813MCB1"/>
<evidence type="ECO:0000256" key="7">
    <source>
        <dbReference type="ARBA" id="ARBA00023065"/>
    </source>
</evidence>
<keyword evidence="9 11" id="KW-0739">Sodium transport</keyword>
<evidence type="ECO:0000313" key="13">
    <source>
        <dbReference type="EMBL" id="CAF0718054.1"/>
    </source>
</evidence>
<evidence type="ECO:0000256" key="1">
    <source>
        <dbReference type="ARBA" id="ARBA00004141"/>
    </source>
</evidence>
<reference evidence="13" key="1">
    <citation type="submission" date="2021-02" db="EMBL/GenBank/DDBJ databases">
        <authorList>
            <person name="Nowell W R."/>
        </authorList>
    </citation>
    <scope>NUCLEOTIDE SEQUENCE</scope>
    <source>
        <strain evidence="13">Ploen Becks lab</strain>
    </source>
</reference>
<dbReference type="Gene3D" id="2.60.470.10">
    <property type="entry name" value="Acid-sensing ion channels like domains"/>
    <property type="match status" value="1"/>
</dbReference>
<dbReference type="PRINTS" id="PR01078">
    <property type="entry name" value="AMINACHANNEL"/>
</dbReference>
<dbReference type="GO" id="GO:0015280">
    <property type="term" value="F:ligand-gated sodium channel activity"/>
    <property type="evidence" value="ECO:0007669"/>
    <property type="project" value="TreeGrafter"/>
</dbReference>
<dbReference type="OrthoDB" id="6502088at2759"/>
<evidence type="ECO:0000256" key="12">
    <source>
        <dbReference type="SAM" id="Phobius"/>
    </source>
</evidence>
<keyword evidence="10 11" id="KW-0407">Ion channel</keyword>
<evidence type="ECO:0000256" key="9">
    <source>
        <dbReference type="ARBA" id="ARBA00023201"/>
    </source>
</evidence>
<comment type="subcellular location">
    <subcellularLocation>
        <location evidence="1">Membrane</location>
        <topology evidence="1">Multi-pass membrane protein</topology>
    </subcellularLocation>
</comment>
<evidence type="ECO:0000256" key="4">
    <source>
        <dbReference type="ARBA" id="ARBA00022692"/>
    </source>
</evidence>
<keyword evidence="3 11" id="KW-0894">Sodium channel</keyword>
<evidence type="ECO:0000256" key="6">
    <source>
        <dbReference type="ARBA" id="ARBA00023053"/>
    </source>
</evidence>
<evidence type="ECO:0000256" key="11">
    <source>
        <dbReference type="RuleBase" id="RU000679"/>
    </source>
</evidence>
<proteinExistence type="inferred from homology"/>